<dbReference type="InterPro" id="IPR002477">
    <property type="entry name" value="Peptidoglycan-bd-like"/>
</dbReference>
<dbReference type="STRING" id="1802126.A3B25_00920"/>
<gene>
    <name evidence="2" type="ORF">A3B25_00920</name>
</gene>
<organism evidence="2 3">
    <name type="scientific">Candidatus Ryanbacteria bacterium RIFCSPLOWO2_01_FULL_48_26</name>
    <dbReference type="NCBI Taxonomy" id="1802126"/>
    <lineage>
        <taxon>Bacteria</taxon>
        <taxon>Candidatus Ryaniibacteriota</taxon>
    </lineage>
</organism>
<dbReference type="InterPro" id="IPR036366">
    <property type="entry name" value="PGBDSf"/>
</dbReference>
<dbReference type="EMBL" id="MHNW01000040">
    <property type="protein sequence ID" value="OGZ52743.1"/>
    <property type="molecule type" value="Genomic_DNA"/>
</dbReference>
<comment type="caution">
    <text evidence="2">The sequence shown here is derived from an EMBL/GenBank/DDBJ whole genome shotgun (WGS) entry which is preliminary data.</text>
</comment>
<dbReference type="Pfam" id="PF01471">
    <property type="entry name" value="PG_binding_1"/>
    <property type="match status" value="1"/>
</dbReference>
<evidence type="ECO:0000313" key="2">
    <source>
        <dbReference type="EMBL" id="OGZ52743.1"/>
    </source>
</evidence>
<reference evidence="2 3" key="1">
    <citation type="journal article" date="2016" name="Nat. Commun.">
        <title>Thousands of microbial genomes shed light on interconnected biogeochemical processes in an aquifer system.</title>
        <authorList>
            <person name="Anantharaman K."/>
            <person name="Brown C.T."/>
            <person name="Hug L.A."/>
            <person name="Sharon I."/>
            <person name="Castelle C.J."/>
            <person name="Probst A.J."/>
            <person name="Thomas B.C."/>
            <person name="Singh A."/>
            <person name="Wilkins M.J."/>
            <person name="Karaoz U."/>
            <person name="Brodie E.L."/>
            <person name="Williams K.H."/>
            <person name="Hubbard S.S."/>
            <person name="Banfield J.F."/>
        </authorList>
    </citation>
    <scope>NUCLEOTIDE SEQUENCE [LARGE SCALE GENOMIC DNA]</scope>
</reference>
<accession>A0A1G2GRA8</accession>
<name>A0A1G2GRA8_9BACT</name>
<dbReference type="Gene3D" id="1.10.101.10">
    <property type="entry name" value="PGBD-like superfamily/PGBD"/>
    <property type="match status" value="1"/>
</dbReference>
<dbReference type="AlphaFoldDB" id="A0A1G2GRA8"/>
<proteinExistence type="predicted"/>
<dbReference type="SUPFAM" id="SSF47090">
    <property type="entry name" value="PGBD-like"/>
    <property type="match status" value="1"/>
</dbReference>
<evidence type="ECO:0000259" key="1">
    <source>
        <dbReference type="Pfam" id="PF01471"/>
    </source>
</evidence>
<sequence length="294" mass="28933">MNVLKPINLWRRAGGFVIVGLLTVFTGFSFDVIPTHAAPLNYAAATTITLTSPSIDFVIGAGSEANLLTVNPGSIVAVVPVGSSFTLTSASRDISVAEGVTSQSSLTCSGGIATLSVTSANTAVQTLTITPTADPCSAAAAVVSTASGGGGGGSGGGGGGGGGGYVPPLPPAAPVQPLTPQAQLQALLAQLNALQAQLAARGGTPQIAASAVAVTGGVFSKSFGIGSKGTDVKNLQSFLIGKKVGPAALELGKVGATGIFGQMTKKALAEYQKSVNISATGYFGPLTRGYINKL</sequence>
<dbReference type="Proteomes" id="UP000179106">
    <property type="component" value="Unassembled WGS sequence"/>
</dbReference>
<dbReference type="InterPro" id="IPR036365">
    <property type="entry name" value="PGBD-like_sf"/>
</dbReference>
<feature type="domain" description="Peptidoglycan binding-like" evidence="1">
    <location>
        <begin position="229"/>
        <end position="288"/>
    </location>
</feature>
<evidence type="ECO:0000313" key="3">
    <source>
        <dbReference type="Proteomes" id="UP000179106"/>
    </source>
</evidence>
<protein>
    <recommendedName>
        <fullName evidence="1">Peptidoglycan binding-like domain-containing protein</fullName>
    </recommendedName>
</protein>